<dbReference type="GO" id="GO:0009030">
    <property type="term" value="F:thiamine-phosphate kinase activity"/>
    <property type="evidence" value="ECO:0007669"/>
    <property type="project" value="InterPro"/>
</dbReference>
<dbReference type="CDD" id="cd02194">
    <property type="entry name" value="ThiL"/>
    <property type="match status" value="1"/>
</dbReference>
<dbReference type="Gene3D" id="3.30.1330.10">
    <property type="entry name" value="PurM-like, N-terminal domain"/>
    <property type="match status" value="1"/>
</dbReference>
<dbReference type="Gene3D" id="3.90.650.10">
    <property type="entry name" value="PurM-like C-terminal domain"/>
    <property type="match status" value="1"/>
</dbReference>
<accession>A0A6J6EB71</accession>
<protein>
    <submittedName>
        <fullName evidence="2">Unannotated protein</fullName>
    </submittedName>
</protein>
<dbReference type="InterPro" id="IPR016188">
    <property type="entry name" value="PurM-like_N"/>
</dbReference>
<reference evidence="2" key="1">
    <citation type="submission" date="2020-05" db="EMBL/GenBank/DDBJ databases">
        <authorList>
            <person name="Chiriac C."/>
            <person name="Salcher M."/>
            <person name="Ghai R."/>
            <person name="Kavagutti S V."/>
        </authorList>
    </citation>
    <scope>NUCLEOTIDE SEQUENCE</scope>
</reference>
<dbReference type="NCBIfam" id="TIGR01379">
    <property type="entry name" value="thiL"/>
    <property type="match status" value="1"/>
</dbReference>
<dbReference type="PANTHER" id="PTHR30270:SF0">
    <property type="entry name" value="THIAMINE-MONOPHOSPHATE KINASE"/>
    <property type="match status" value="1"/>
</dbReference>
<dbReference type="EMBL" id="CAEZTL010000082">
    <property type="protein sequence ID" value="CAB4573106.1"/>
    <property type="molecule type" value="Genomic_DNA"/>
</dbReference>
<dbReference type="AlphaFoldDB" id="A0A6J6EB71"/>
<dbReference type="PANTHER" id="PTHR30270">
    <property type="entry name" value="THIAMINE-MONOPHOSPHATE KINASE"/>
    <property type="match status" value="1"/>
</dbReference>
<gene>
    <name evidence="2" type="ORF">UFOPK1683_00794</name>
</gene>
<proteinExistence type="inferred from homology"/>
<organism evidence="2">
    <name type="scientific">freshwater metagenome</name>
    <dbReference type="NCBI Taxonomy" id="449393"/>
    <lineage>
        <taxon>unclassified sequences</taxon>
        <taxon>metagenomes</taxon>
        <taxon>ecological metagenomes</taxon>
    </lineage>
</organism>
<dbReference type="SUPFAM" id="SSF55326">
    <property type="entry name" value="PurM N-terminal domain-like"/>
    <property type="match status" value="1"/>
</dbReference>
<dbReference type="InterPro" id="IPR006283">
    <property type="entry name" value="ThiL-like"/>
</dbReference>
<dbReference type="PIRSF" id="PIRSF005303">
    <property type="entry name" value="Thiam_monoph_kin"/>
    <property type="match status" value="1"/>
</dbReference>
<evidence type="ECO:0000259" key="1">
    <source>
        <dbReference type="Pfam" id="PF00586"/>
    </source>
</evidence>
<dbReference type="HAMAP" id="MF_02128">
    <property type="entry name" value="TMP_kinase"/>
    <property type="match status" value="1"/>
</dbReference>
<dbReference type="InterPro" id="IPR036921">
    <property type="entry name" value="PurM-like_N_sf"/>
</dbReference>
<dbReference type="InterPro" id="IPR036676">
    <property type="entry name" value="PurM-like_C_sf"/>
</dbReference>
<evidence type="ECO:0000313" key="2">
    <source>
        <dbReference type="EMBL" id="CAB4573106.1"/>
    </source>
</evidence>
<name>A0A6J6EB71_9ZZZZ</name>
<dbReference type="Pfam" id="PF00586">
    <property type="entry name" value="AIRS"/>
    <property type="match status" value="1"/>
</dbReference>
<feature type="domain" description="PurM-like N-terminal" evidence="1">
    <location>
        <begin position="28"/>
        <end position="137"/>
    </location>
</feature>
<dbReference type="SUPFAM" id="SSF56042">
    <property type="entry name" value="PurM C-terminal domain-like"/>
    <property type="match status" value="1"/>
</dbReference>
<dbReference type="GO" id="GO:0009228">
    <property type="term" value="P:thiamine biosynthetic process"/>
    <property type="evidence" value="ECO:0007669"/>
    <property type="project" value="InterPro"/>
</dbReference>
<sequence>MGIYEGEVIELLARVFATSDPRLLLGIGDDAAVVIGSSQQILTTDIAVEGVHFKSSWSSPYEIGARIAKANIADVLSMNGRCDYLLVAASLTGQESLDWIGQLAQGIADVAKEFDAIVVGGDITKSPVLQLAITAVGHTDNPITRSGAQIGDGIYLSSLTGWSAAGLEILSKGLSIGSDEAANALAQYRNPTLDSKIDLSKAHAMADISDSLLVQGEQIAKASEVALEIEIGLIEKVEEFAALNRLALETESDVWQWILAGGEDHVLLATGQNLPGLRIGQVVAGSGISIKDSQGKIKVAPVSWSHFL</sequence>